<evidence type="ECO:0000256" key="3">
    <source>
        <dbReference type="ARBA" id="ARBA00022525"/>
    </source>
</evidence>
<accession>A0ABR3RMT4</accession>
<dbReference type="PANTHER" id="PTHR33353:SF32">
    <property type="entry name" value="ENDO-BETA-1,4-GLUCANASE D"/>
    <property type="match status" value="1"/>
</dbReference>
<feature type="signal peptide" evidence="7">
    <location>
        <begin position="1"/>
        <end position="19"/>
    </location>
</feature>
<comment type="caution">
    <text evidence="9">The sequence shown here is derived from an EMBL/GenBank/DDBJ whole genome shotgun (WGS) entry which is preliminary data.</text>
</comment>
<dbReference type="CDD" id="cd21175">
    <property type="entry name" value="LPMO_AA9"/>
    <property type="match status" value="1"/>
</dbReference>
<comment type="catalytic activity">
    <reaction evidence="5">
        <text>[(1-&gt;4)-beta-D-glucosyl]n+m + reduced acceptor + O2 = 4-dehydro-beta-D-glucosyl-[(1-&gt;4)-beta-D-glucosyl]n-1 + [(1-&gt;4)-beta-D-glucosyl]m + acceptor + H2O.</text>
        <dbReference type="EC" id="1.14.99.56"/>
    </reaction>
</comment>
<dbReference type="PANTHER" id="PTHR33353">
    <property type="entry name" value="PUTATIVE (AFU_ORTHOLOGUE AFUA_1G12560)-RELATED"/>
    <property type="match status" value="1"/>
</dbReference>
<evidence type="ECO:0000256" key="5">
    <source>
        <dbReference type="RuleBase" id="RU368122"/>
    </source>
</evidence>
<keyword evidence="5" id="KW-0624">Polysaccharide degradation</keyword>
<evidence type="ECO:0000256" key="1">
    <source>
        <dbReference type="ARBA" id="ARBA00001973"/>
    </source>
</evidence>
<name>A0ABR3RMT4_9PLEO</name>
<feature type="region of interest" description="Disordered" evidence="6">
    <location>
        <begin position="354"/>
        <end position="419"/>
    </location>
</feature>
<feature type="compositionally biased region" description="Low complexity" evidence="6">
    <location>
        <begin position="365"/>
        <end position="412"/>
    </location>
</feature>
<keyword evidence="5" id="KW-0136">Cellulose degradation</keyword>
<reference evidence="9 10" key="1">
    <citation type="submission" date="2024-02" db="EMBL/GenBank/DDBJ databases">
        <title>De novo assembly and annotation of 12 fungi associated with fruit tree decline syndrome in Ontario, Canada.</title>
        <authorList>
            <person name="Sulman M."/>
            <person name="Ellouze W."/>
            <person name="Ilyukhin E."/>
        </authorList>
    </citation>
    <scope>NUCLEOTIDE SEQUENCE [LARGE SCALE GENOMIC DNA]</scope>
    <source>
        <strain evidence="9 10">M97-236</strain>
    </source>
</reference>
<evidence type="ECO:0000313" key="10">
    <source>
        <dbReference type="Proteomes" id="UP001521222"/>
    </source>
</evidence>
<keyword evidence="5" id="KW-0119">Carbohydrate metabolism</keyword>
<evidence type="ECO:0000256" key="2">
    <source>
        <dbReference type="ARBA" id="ARBA00004613"/>
    </source>
</evidence>
<evidence type="ECO:0000259" key="8">
    <source>
        <dbReference type="Pfam" id="PF03443"/>
    </source>
</evidence>
<keyword evidence="7" id="KW-0732">Signal</keyword>
<protein>
    <recommendedName>
        <fullName evidence="5">AA9 family lytic polysaccharide monooxygenase</fullName>
        <ecNumber evidence="5">1.14.99.56</ecNumber>
    </recommendedName>
    <alternativeName>
        <fullName evidence="5">Endo-beta-1,4-glucanase</fullName>
    </alternativeName>
    <alternativeName>
        <fullName evidence="5">Glycosyl hydrolase 61 family protein</fullName>
    </alternativeName>
</protein>
<evidence type="ECO:0000256" key="7">
    <source>
        <dbReference type="SAM" id="SignalP"/>
    </source>
</evidence>
<dbReference type="EC" id="1.14.99.56" evidence="5"/>
<comment type="function">
    <text evidence="5">Lytic polysaccharide monooxygenase (LMPO) that depolymerizes crystalline and amorphous polysaccharides via the oxidation of scissile alpha- or beta-(1-4)-glycosidic bonds, yielding C1 and/or C4 oxidation products. Catalysis by LPMOs requires the reduction of the active-site copper from Cu(II) to Cu(I) by a reducing agent and H(2)O(2) or O(2) as a cosubstrate.</text>
</comment>
<dbReference type="Proteomes" id="UP001521222">
    <property type="component" value="Unassembled WGS sequence"/>
</dbReference>
<dbReference type="InterPro" id="IPR005103">
    <property type="entry name" value="AA9_LPMO"/>
</dbReference>
<keyword evidence="10" id="KW-1185">Reference proteome</keyword>
<evidence type="ECO:0000256" key="4">
    <source>
        <dbReference type="ARBA" id="ARBA00023157"/>
    </source>
</evidence>
<organism evidence="9 10">
    <name type="scientific">Nothophoma quercina</name>
    <dbReference type="NCBI Taxonomy" id="749835"/>
    <lineage>
        <taxon>Eukaryota</taxon>
        <taxon>Fungi</taxon>
        <taxon>Dikarya</taxon>
        <taxon>Ascomycota</taxon>
        <taxon>Pezizomycotina</taxon>
        <taxon>Dothideomycetes</taxon>
        <taxon>Pleosporomycetidae</taxon>
        <taxon>Pleosporales</taxon>
        <taxon>Pleosporineae</taxon>
        <taxon>Didymellaceae</taxon>
        <taxon>Nothophoma</taxon>
    </lineage>
</organism>
<dbReference type="Pfam" id="PF03443">
    <property type="entry name" value="AA9"/>
    <property type="match status" value="1"/>
</dbReference>
<evidence type="ECO:0000256" key="6">
    <source>
        <dbReference type="SAM" id="MobiDB-lite"/>
    </source>
</evidence>
<proteinExistence type="predicted"/>
<comment type="subcellular location">
    <subcellularLocation>
        <location evidence="2 5">Secreted</location>
    </subcellularLocation>
</comment>
<keyword evidence="4 5" id="KW-1015">Disulfide bond</keyword>
<feature type="region of interest" description="Disordered" evidence="6">
    <location>
        <begin position="450"/>
        <end position="471"/>
    </location>
</feature>
<evidence type="ECO:0000313" key="9">
    <source>
        <dbReference type="EMBL" id="KAL1605738.1"/>
    </source>
</evidence>
<dbReference type="EMBL" id="JAKIXB020000009">
    <property type="protein sequence ID" value="KAL1605738.1"/>
    <property type="molecule type" value="Genomic_DNA"/>
</dbReference>
<sequence>MKTQSMLLTALASVPAALAHTAFTDFYVDGVPQGDGVAMRMSTNVEHSTAPISSLGSDDMACNVGGSKGVSRVQSVSDGATLSFEIRAWPADASKERLDRGHKGPCAVYLKKVSSAIDDTAAGDGWFKIFEHGYDSSTDRWCTDEVIDNNGLLNVKLPAGLEGGNYLARPEILALHAANDNDPQFYTGCAQMFLKSDGNLVPESTVSIPGYVDYGEPSTSFDIYNKDASTYELPGPKLAKLTANSAATAASGQTTQTEGQKPAGCLAENADWCGTEVSDYTTEKGCWASAEECWQQSEKCFDSAPITGNTGCTLWQTKCQNINDQCNAGNFVGPPNKGKVLVQEKKSIDVGAVLSGGIDSSDINTTPKSTKKTSAAPTKATSTAPAEKPKTTSAPAAAKSSTTAAVAKPTTTDYSSPDIIDSEAEYSAAVPSEAEAPKATSTKVVVPTSEAAPAPTAAPEVPESSEGGSSCKEGYVCVTVTDIKTVTQYVTVTADYNEYRKRGSAHVVRRRHARR</sequence>
<dbReference type="InterPro" id="IPR049892">
    <property type="entry name" value="AA9"/>
</dbReference>
<comment type="cofactor">
    <cofactor evidence="1">
        <name>Cu(2+)</name>
        <dbReference type="ChEBI" id="CHEBI:29036"/>
    </cofactor>
</comment>
<keyword evidence="3 5" id="KW-0964">Secreted</keyword>
<feature type="compositionally biased region" description="Low complexity" evidence="6">
    <location>
        <begin position="450"/>
        <end position="470"/>
    </location>
</feature>
<dbReference type="Gene3D" id="2.70.50.70">
    <property type="match status" value="1"/>
</dbReference>
<feature type="domain" description="Auxiliary Activity family 9 catalytic" evidence="8">
    <location>
        <begin position="20"/>
        <end position="231"/>
    </location>
</feature>
<gene>
    <name evidence="9" type="ORF">SLS59_003542</name>
</gene>
<feature type="chain" id="PRO_5045758812" description="AA9 family lytic polysaccharide monooxygenase" evidence="7">
    <location>
        <begin position="20"/>
        <end position="515"/>
    </location>
</feature>
<comment type="domain">
    <text evidence="5">Has a modular structure: an endo-beta-1,4-glucanase catalytic module at the N-terminus, a linker rich in serines and threonines, and a C-terminal carbohydrate-binding module (CBM).</text>
</comment>